<feature type="region of interest" description="Disordered" evidence="1">
    <location>
        <begin position="1"/>
        <end position="26"/>
    </location>
</feature>
<protein>
    <submittedName>
        <fullName evidence="2">DNA-binding protein</fullName>
    </submittedName>
</protein>
<keyword evidence="2" id="KW-0238">DNA-binding</keyword>
<feature type="compositionally biased region" description="Acidic residues" evidence="1">
    <location>
        <begin position="11"/>
        <end position="25"/>
    </location>
</feature>
<proteinExistence type="predicted"/>
<dbReference type="InterPro" id="IPR010992">
    <property type="entry name" value="IHF-like_DNA-bd_dom_sf"/>
</dbReference>
<organism evidence="2">
    <name type="scientific">Siphoviridae sp. ctBCr48</name>
    <dbReference type="NCBI Taxonomy" id="2827802"/>
    <lineage>
        <taxon>Viruses</taxon>
        <taxon>Duplodnaviria</taxon>
        <taxon>Heunggongvirae</taxon>
        <taxon>Uroviricota</taxon>
        <taxon>Caudoviricetes</taxon>
    </lineage>
</organism>
<evidence type="ECO:0000256" key="1">
    <source>
        <dbReference type="SAM" id="MobiDB-lite"/>
    </source>
</evidence>
<name>A0A8S5SHL0_9CAUD</name>
<dbReference type="EMBL" id="BK032595">
    <property type="protein sequence ID" value="DAF50408.1"/>
    <property type="molecule type" value="Genomic_DNA"/>
</dbReference>
<dbReference type="GO" id="GO:0003677">
    <property type="term" value="F:DNA binding"/>
    <property type="evidence" value="ECO:0007669"/>
    <property type="project" value="UniProtKB-KW"/>
</dbReference>
<dbReference type="SUPFAM" id="SSF47729">
    <property type="entry name" value="IHF-like DNA-binding proteins"/>
    <property type="match status" value="1"/>
</dbReference>
<accession>A0A8S5SHL0</accession>
<evidence type="ECO:0000313" key="2">
    <source>
        <dbReference type="EMBL" id="DAF50408.1"/>
    </source>
</evidence>
<sequence length="182" mass="21434">MEQNEKTFLEPTEDMLEDAENEEKDEEIKYPQIKRADMVKSVAAMSGMDYDVVAHILQVYHKAIHDLLISEVEVPIPSVGYITFQNNKPKPRGVRYNPVLKEYIESLPKEGFKRLKIKQSMQFKQDIFYATRYGEDATIYEFAEWTNKVYGEKSKFWNMTKEELDVLERNRQMKIKAGGKHE</sequence>
<reference evidence="2" key="1">
    <citation type="journal article" date="2021" name="Proc. Natl. Acad. Sci. U.S.A.">
        <title>A Catalog of Tens of Thousands of Viruses from Human Metagenomes Reveals Hidden Associations with Chronic Diseases.</title>
        <authorList>
            <person name="Tisza M.J."/>
            <person name="Buck C.B."/>
        </authorList>
    </citation>
    <scope>NUCLEOTIDE SEQUENCE</scope>
    <source>
        <strain evidence="2">CtBCr48</strain>
    </source>
</reference>